<dbReference type="InterPro" id="IPR036052">
    <property type="entry name" value="TrpB-like_PALP_sf"/>
</dbReference>
<evidence type="ECO:0000313" key="5">
    <source>
        <dbReference type="Proteomes" id="UP000298264"/>
    </source>
</evidence>
<evidence type="ECO:0000256" key="2">
    <source>
        <dbReference type="ARBA" id="ARBA00008639"/>
    </source>
</evidence>
<dbReference type="Proteomes" id="UP000298264">
    <property type="component" value="Unassembled WGS sequence"/>
</dbReference>
<protein>
    <recommendedName>
        <fullName evidence="6">1-aminocyclopropane-1-carboxylate deaminase</fullName>
    </recommendedName>
</protein>
<evidence type="ECO:0000313" key="4">
    <source>
        <dbReference type="EMBL" id="TGN08299.1"/>
    </source>
</evidence>
<evidence type="ECO:0008006" key="6">
    <source>
        <dbReference type="Google" id="ProtNLM"/>
    </source>
</evidence>
<name>A0A4R9LNQ2_9LEPT</name>
<gene>
    <name evidence="4" type="ORF">EHS11_15405</name>
</gene>
<evidence type="ECO:0000256" key="1">
    <source>
        <dbReference type="ARBA" id="ARBA00001933"/>
    </source>
</evidence>
<dbReference type="EMBL" id="RQHV01000061">
    <property type="protein sequence ID" value="TGN08299.1"/>
    <property type="molecule type" value="Genomic_DNA"/>
</dbReference>
<dbReference type="AlphaFoldDB" id="A0A4R9LNQ2"/>
<organism evidence="4 5">
    <name type="scientific">Leptospira ilyithenensis</name>
    <dbReference type="NCBI Taxonomy" id="2484901"/>
    <lineage>
        <taxon>Bacteria</taxon>
        <taxon>Pseudomonadati</taxon>
        <taxon>Spirochaetota</taxon>
        <taxon>Spirochaetia</taxon>
        <taxon>Leptospirales</taxon>
        <taxon>Leptospiraceae</taxon>
        <taxon>Leptospira</taxon>
    </lineage>
</organism>
<dbReference type="GO" id="GO:0019148">
    <property type="term" value="F:D-cysteine desulfhydrase activity"/>
    <property type="evidence" value="ECO:0007669"/>
    <property type="project" value="TreeGrafter"/>
</dbReference>
<accession>A0A4R9LNQ2</accession>
<reference evidence="4" key="1">
    <citation type="journal article" date="2019" name="PLoS Negl. Trop. Dis.">
        <title>Revisiting the worldwide diversity of Leptospira species in the environment.</title>
        <authorList>
            <person name="Vincent A.T."/>
            <person name="Schiettekatte O."/>
            <person name="Bourhy P."/>
            <person name="Veyrier F.J."/>
            <person name="Picardeau M."/>
        </authorList>
    </citation>
    <scope>NUCLEOTIDE SEQUENCE [LARGE SCALE GENOMIC DNA]</scope>
    <source>
        <strain evidence="4">201400974</strain>
    </source>
</reference>
<dbReference type="PIRSF" id="PIRSF006278">
    <property type="entry name" value="ACCD_DCysDesulf"/>
    <property type="match status" value="1"/>
</dbReference>
<dbReference type="Gene3D" id="3.40.50.1100">
    <property type="match status" value="2"/>
</dbReference>
<keyword evidence="5" id="KW-1185">Reference proteome</keyword>
<dbReference type="SUPFAM" id="SSF53686">
    <property type="entry name" value="Tryptophan synthase beta subunit-like PLP-dependent enzymes"/>
    <property type="match status" value="1"/>
</dbReference>
<comment type="cofactor">
    <cofactor evidence="1">
        <name>pyridoxal 5'-phosphate</name>
        <dbReference type="ChEBI" id="CHEBI:597326"/>
    </cofactor>
</comment>
<dbReference type="PANTHER" id="PTHR43780:SF2">
    <property type="entry name" value="1-AMINOCYCLOPROPANE-1-CARBOXYLATE DEAMINASE-RELATED"/>
    <property type="match status" value="1"/>
</dbReference>
<dbReference type="OrthoDB" id="346024at2"/>
<dbReference type="InterPro" id="IPR027278">
    <property type="entry name" value="ACCD_DCysDesulf"/>
</dbReference>
<comment type="caution">
    <text evidence="4">The sequence shown here is derived from an EMBL/GenBank/DDBJ whole genome shotgun (WGS) entry which is preliminary data.</text>
</comment>
<dbReference type="PANTHER" id="PTHR43780">
    <property type="entry name" value="1-AMINOCYCLOPROPANE-1-CARBOXYLATE DEAMINASE-RELATED"/>
    <property type="match status" value="1"/>
</dbReference>
<comment type="similarity">
    <text evidence="2">Belongs to the ACC deaminase/D-cysteine desulfhydrase family.</text>
</comment>
<dbReference type="RefSeq" id="WP_135765251.1">
    <property type="nucleotide sequence ID" value="NZ_RQHV01000061.1"/>
</dbReference>
<sequence>MLGKIQNQYNGPDMEISQVLLTPTRKLQILRDDKLCFGMGTKIRKALGLLDFLRKNQIEKIRLVGSLHSNFLSAYSFLFSISGFNVEVFAYHRNANLRSANSKIIRNYASEIFLFSTRKECLDSLGKDSEENEFLVPEYGFHHSALLKLNDFWEMVKNRIAKPTLLFLEIGSGLSFISAASFFKNTSVKVVGILIGERKDRFLKKLPLYLKSIHLTETDLGEYILLEPEQNKKFGEVNEELIRKTKEVYHMTGIMLEPIYSTKSWKCMEDFSDPGKNFFLSQEDKESDWLYLHQGGLLNHLDRILDPKAPKPAGEHLV</sequence>
<keyword evidence="3" id="KW-0663">Pyridoxal phosphate</keyword>
<evidence type="ECO:0000256" key="3">
    <source>
        <dbReference type="ARBA" id="ARBA00022898"/>
    </source>
</evidence>
<proteinExistence type="inferred from homology"/>